<feature type="region of interest" description="Disordered" evidence="8">
    <location>
        <begin position="251"/>
        <end position="308"/>
    </location>
</feature>
<evidence type="ECO:0000256" key="2">
    <source>
        <dbReference type="ARBA" id="ARBA00022692"/>
    </source>
</evidence>
<dbReference type="AlphaFoldDB" id="A0AAV4IAY6"/>
<keyword evidence="5 9" id="KW-0472">Membrane</keyword>
<dbReference type="GO" id="GO:0004930">
    <property type="term" value="F:G protein-coupled receptor activity"/>
    <property type="evidence" value="ECO:0007669"/>
    <property type="project" value="UniProtKB-KW"/>
</dbReference>
<keyword evidence="12" id="KW-1185">Reference proteome</keyword>
<dbReference type="Proteomes" id="UP000762676">
    <property type="component" value="Unassembled WGS sequence"/>
</dbReference>
<comment type="caution">
    <text evidence="11">The sequence shown here is derived from an EMBL/GenBank/DDBJ whole genome shotgun (WGS) entry which is preliminary data.</text>
</comment>
<dbReference type="PANTHER" id="PTHR24243:SF208">
    <property type="entry name" value="PYROKININ-1 RECEPTOR"/>
    <property type="match status" value="1"/>
</dbReference>
<evidence type="ECO:0000256" key="1">
    <source>
        <dbReference type="ARBA" id="ARBA00004141"/>
    </source>
</evidence>
<reference evidence="11 12" key="1">
    <citation type="journal article" date="2021" name="Elife">
        <title>Chloroplast acquisition without the gene transfer in kleptoplastic sea slugs, Plakobranchus ocellatus.</title>
        <authorList>
            <person name="Maeda T."/>
            <person name="Takahashi S."/>
            <person name="Yoshida T."/>
            <person name="Shimamura S."/>
            <person name="Takaki Y."/>
            <person name="Nagai Y."/>
            <person name="Toyoda A."/>
            <person name="Suzuki Y."/>
            <person name="Arimoto A."/>
            <person name="Ishii H."/>
            <person name="Satoh N."/>
            <person name="Nishiyama T."/>
            <person name="Hasebe M."/>
            <person name="Maruyama T."/>
            <person name="Minagawa J."/>
            <person name="Obokata J."/>
            <person name="Shigenobu S."/>
        </authorList>
    </citation>
    <scope>NUCLEOTIDE SEQUENCE [LARGE SCALE GENOMIC DNA]</scope>
</reference>
<dbReference type="PROSITE" id="PS50262">
    <property type="entry name" value="G_PROTEIN_RECEP_F1_2"/>
    <property type="match status" value="1"/>
</dbReference>
<evidence type="ECO:0000256" key="3">
    <source>
        <dbReference type="ARBA" id="ARBA00022989"/>
    </source>
</evidence>
<evidence type="ECO:0000259" key="10">
    <source>
        <dbReference type="PROSITE" id="PS50262"/>
    </source>
</evidence>
<dbReference type="EMBL" id="BMAT01006119">
    <property type="protein sequence ID" value="GFS06652.1"/>
    <property type="molecule type" value="Genomic_DNA"/>
</dbReference>
<evidence type="ECO:0000313" key="11">
    <source>
        <dbReference type="EMBL" id="GFS06652.1"/>
    </source>
</evidence>
<accession>A0AAV4IAY6</accession>
<feature type="transmembrane region" description="Helical" evidence="9">
    <location>
        <begin position="78"/>
        <end position="101"/>
    </location>
</feature>
<keyword evidence="3 9" id="KW-1133">Transmembrane helix</keyword>
<feature type="transmembrane region" description="Helical" evidence="9">
    <location>
        <begin position="162"/>
        <end position="184"/>
    </location>
</feature>
<dbReference type="PANTHER" id="PTHR24243">
    <property type="entry name" value="G-PROTEIN COUPLED RECEPTOR"/>
    <property type="match status" value="1"/>
</dbReference>
<feature type="transmembrane region" description="Helical" evidence="9">
    <location>
        <begin position="121"/>
        <end position="141"/>
    </location>
</feature>
<proteinExistence type="predicted"/>
<feature type="transmembrane region" description="Helical" evidence="9">
    <location>
        <begin position="360"/>
        <end position="384"/>
    </location>
</feature>
<protein>
    <submittedName>
        <fullName evidence="11">Chemosensory receptor C</fullName>
    </submittedName>
</protein>
<keyword evidence="4" id="KW-0297">G-protein coupled receptor</keyword>
<dbReference type="Pfam" id="PF00001">
    <property type="entry name" value="7tm_1"/>
    <property type="match status" value="1"/>
</dbReference>
<evidence type="ECO:0000256" key="5">
    <source>
        <dbReference type="ARBA" id="ARBA00023136"/>
    </source>
</evidence>
<comment type="subcellular location">
    <subcellularLocation>
        <location evidence="1">Membrane</location>
        <topology evidence="1">Multi-pass membrane protein</topology>
    </subcellularLocation>
</comment>
<keyword evidence="6 11" id="KW-0675">Receptor</keyword>
<feature type="transmembrane region" description="Helical" evidence="9">
    <location>
        <begin position="46"/>
        <end position="66"/>
    </location>
</feature>
<dbReference type="InterPro" id="IPR000276">
    <property type="entry name" value="GPCR_Rhodpsn"/>
</dbReference>
<name>A0AAV4IAY6_9GAST</name>
<evidence type="ECO:0000256" key="9">
    <source>
        <dbReference type="SAM" id="Phobius"/>
    </source>
</evidence>
<dbReference type="InterPro" id="IPR017452">
    <property type="entry name" value="GPCR_Rhodpsn_7TM"/>
</dbReference>
<dbReference type="PRINTS" id="PR00237">
    <property type="entry name" value="GPCRRHODOPSN"/>
</dbReference>
<dbReference type="Gene3D" id="1.20.1070.10">
    <property type="entry name" value="Rhodopsin 7-helix transmembrane proteins"/>
    <property type="match status" value="1"/>
</dbReference>
<dbReference type="GO" id="GO:0016020">
    <property type="term" value="C:membrane"/>
    <property type="evidence" value="ECO:0007669"/>
    <property type="project" value="UniProtKB-SubCell"/>
</dbReference>
<keyword evidence="7" id="KW-0807">Transducer</keyword>
<evidence type="ECO:0000313" key="12">
    <source>
        <dbReference type="Proteomes" id="UP000762676"/>
    </source>
</evidence>
<feature type="domain" description="G-protein coupled receptors family 1 profile" evidence="10">
    <location>
        <begin position="57"/>
        <end position="383"/>
    </location>
</feature>
<feature type="transmembrane region" description="Helical" evidence="9">
    <location>
        <begin position="220"/>
        <end position="238"/>
    </location>
</feature>
<keyword evidence="2 9" id="KW-0812">Transmembrane</keyword>
<evidence type="ECO:0000256" key="8">
    <source>
        <dbReference type="SAM" id="MobiDB-lite"/>
    </source>
</evidence>
<sequence length="406" mass="45786">MENAQLNLSQVLASDKDSLFTRLPERMAVLPYTRELAMVLKVLAPTWPLIVIFGLFSNLINISVFLKAGVKENVSTLLLSLAVSDLTFLVLMTPTVSGMFLKAYAADHPWPFDSKFILYFFYWPAFTAYDLSAFISVSLGVTRCACVAMPLQFKLVFTKSRTVKWVIFLAAMAVALRLPVLSIFRVTTKTDPLTNVSAPHLLMVNQISMSRINDIMNRGAVVWINYTAMVTCVCVLSLKLYQASKIRRACTSDRPQTPGQADSPRNHKTGKQTQQATDKPHKLSKKGTKTNQTTDRQNFRIENKRQTMNKQKLQTKDLQVIKSVVLVCVIFIVSQAPFLFVSTFRLADPQFSTGTKLKNLFTIISQASLTLSYLNASINIFVYYNFNTTYRSVLLAMVPWRPVDKN</sequence>
<evidence type="ECO:0000256" key="4">
    <source>
        <dbReference type="ARBA" id="ARBA00023040"/>
    </source>
</evidence>
<feature type="transmembrane region" description="Helical" evidence="9">
    <location>
        <begin position="320"/>
        <end position="340"/>
    </location>
</feature>
<organism evidence="11 12">
    <name type="scientific">Elysia marginata</name>
    <dbReference type="NCBI Taxonomy" id="1093978"/>
    <lineage>
        <taxon>Eukaryota</taxon>
        <taxon>Metazoa</taxon>
        <taxon>Spiralia</taxon>
        <taxon>Lophotrochozoa</taxon>
        <taxon>Mollusca</taxon>
        <taxon>Gastropoda</taxon>
        <taxon>Heterobranchia</taxon>
        <taxon>Euthyneura</taxon>
        <taxon>Panpulmonata</taxon>
        <taxon>Sacoglossa</taxon>
        <taxon>Placobranchoidea</taxon>
        <taxon>Plakobranchidae</taxon>
        <taxon>Elysia</taxon>
    </lineage>
</organism>
<dbReference type="SUPFAM" id="SSF81321">
    <property type="entry name" value="Family A G protein-coupled receptor-like"/>
    <property type="match status" value="1"/>
</dbReference>
<gene>
    <name evidence="11" type="ORF">ElyMa_002969800</name>
</gene>
<evidence type="ECO:0000256" key="7">
    <source>
        <dbReference type="ARBA" id="ARBA00023224"/>
    </source>
</evidence>
<evidence type="ECO:0000256" key="6">
    <source>
        <dbReference type="ARBA" id="ARBA00023170"/>
    </source>
</evidence>